<evidence type="ECO:0000256" key="2">
    <source>
        <dbReference type="ARBA" id="ARBA00010855"/>
    </source>
</evidence>
<dbReference type="PROSITE" id="PS50048">
    <property type="entry name" value="ZN2_CY6_FUNGAL_2"/>
    <property type="match status" value="1"/>
</dbReference>
<evidence type="ECO:0000313" key="15">
    <source>
        <dbReference type="Proteomes" id="UP000001640"/>
    </source>
</evidence>
<reference key="2">
    <citation type="submission" date="2011-08" db="EMBL/GenBank/DDBJ databases">
        <title>Genome sequence of Naumovozyma castellii.</title>
        <authorList>
            <person name="Gordon J.L."/>
            <person name="Armisen D."/>
            <person name="Proux-Wera E."/>
            <person name="OhEigeartaigh S.S."/>
            <person name="Byrne K.P."/>
            <person name="Wolfe K.H."/>
        </authorList>
    </citation>
    <scope>NUCLEOTIDE SEQUENCE</scope>
    <source>
        <strain>Type strain:CBS 4309</strain>
    </source>
</reference>
<keyword evidence="4" id="KW-0479">Metal-binding</keyword>
<dbReference type="Proteomes" id="UP000001640">
    <property type="component" value="Chromosome 8"/>
</dbReference>
<keyword evidence="3" id="KW-0312">Gluconeogenesis</keyword>
<dbReference type="OrthoDB" id="2538135at2759"/>
<dbReference type="GO" id="GO:0045013">
    <property type="term" value="P:carbon catabolite repression of transcription"/>
    <property type="evidence" value="ECO:0007669"/>
    <property type="project" value="EnsemblFungi"/>
</dbReference>
<feature type="compositionally biased region" description="Polar residues" evidence="11">
    <location>
        <begin position="185"/>
        <end position="196"/>
    </location>
</feature>
<evidence type="ECO:0000313" key="14">
    <source>
        <dbReference type="EMBL" id="CCC71436.1"/>
    </source>
</evidence>
<dbReference type="OMA" id="VMTTCKL"/>
<dbReference type="NCBIfam" id="TIGR00229">
    <property type="entry name" value="sensory_box"/>
    <property type="match status" value="1"/>
</dbReference>
<evidence type="ECO:0000256" key="1">
    <source>
        <dbReference type="ARBA" id="ARBA00004123"/>
    </source>
</evidence>
<dbReference type="GO" id="GO:0009267">
    <property type="term" value="P:cellular response to starvation"/>
    <property type="evidence" value="ECO:0007669"/>
    <property type="project" value="TreeGrafter"/>
</dbReference>
<dbReference type="AlphaFoldDB" id="G0VIV9"/>
<dbReference type="InterPro" id="IPR035965">
    <property type="entry name" value="PAS-like_dom_sf"/>
</dbReference>
<evidence type="ECO:0000256" key="3">
    <source>
        <dbReference type="ARBA" id="ARBA00022432"/>
    </source>
</evidence>
<evidence type="ECO:0008006" key="16">
    <source>
        <dbReference type="Google" id="ProtNLM"/>
    </source>
</evidence>
<keyword evidence="15" id="KW-1185">Reference proteome</keyword>
<dbReference type="InterPro" id="IPR001138">
    <property type="entry name" value="Zn2Cys6_DnaBD"/>
</dbReference>
<feature type="region of interest" description="Disordered" evidence="11">
    <location>
        <begin position="168"/>
        <end position="197"/>
    </location>
</feature>
<dbReference type="RefSeq" id="XP_003677785.1">
    <property type="nucleotide sequence ID" value="XM_003677737.1"/>
</dbReference>
<accession>G0VIV9</accession>
<evidence type="ECO:0000256" key="9">
    <source>
        <dbReference type="ARBA" id="ARBA00023163"/>
    </source>
</evidence>
<dbReference type="FunCoup" id="G0VIV9">
    <property type="interactions" value="299"/>
</dbReference>
<evidence type="ECO:0000259" key="12">
    <source>
        <dbReference type="PROSITE" id="PS50048"/>
    </source>
</evidence>
<gene>
    <name evidence="14" type="primary">NCAS0H01260</name>
    <name evidence="14" type="ordered locus">NCAS_0H01260</name>
</gene>
<dbReference type="SMART" id="SM00091">
    <property type="entry name" value="PAS"/>
    <property type="match status" value="1"/>
</dbReference>
<keyword evidence="5" id="KW-0862">Zinc</keyword>
<reference evidence="14 15" key="1">
    <citation type="journal article" date="2011" name="Proc. Natl. Acad. Sci. U.S.A.">
        <title>Evolutionary erosion of yeast sex chromosomes by mating-type switching accidents.</title>
        <authorList>
            <person name="Gordon J.L."/>
            <person name="Armisen D."/>
            <person name="Proux-Wera E."/>
            <person name="Oheigeartaigh S.S."/>
            <person name="Byrne K.P."/>
            <person name="Wolfe K.H."/>
        </authorList>
    </citation>
    <scope>NUCLEOTIDE SEQUENCE [LARGE SCALE GENOMIC DNA]</scope>
    <source>
        <strain evidence="15">ATCC 76901 / BCRC 22586 / CBS 4309 / NBRC 1992 / NRRL Y-12630</strain>
    </source>
</reference>
<dbReference type="GO" id="GO:0045722">
    <property type="term" value="P:positive regulation of gluconeogenesis"/>
    <property type="evidence" value="ECO:0007669"/>
    <property type="project" value="EnsemblFungi"/>
</dbReference>
<keyword evidence="7" id="KW-0238">DNA-binding</keyword>
<dbReference type="GO" id="GO:0045991">
    <property type="term" value="P:carbon catabolite activation of transcription"/>
    <property type="evidence" value="ECO:0007669"/>
    <property type="project" value="EnsemblFungi"/>
</dbReference>
<dbReference type="InterPro" id="IPR050335">
    <property type="entry name" value="ERT1_acuK_gluconeogen_tf"/>
</dbReference>
<feature type="domain" description="Zn(2)-C6 fungal-type" evidence="12">
    <location>
        <begin position="42"/>
        <end position="73"/>
    </location>
</feature>
<dbReference type="Gene3D" id="3.30.450.20">
    <property type="entry name" value="PAS domain"/>
    <property type="match status" value="1"/>
</dbReference>
<feature type="domain" description="PAS" evidence="13">
    <location>
        <begin position="440"/>
        <end position="491"/>
    </location>
</feature>
<evidence type="ECO:0000259" key="13">
    <source>
        <dbReference type="PROSITE" id="PS50112"/>
    </source>
</evidence>
<comment type="similarity">
    <text evidence="2">Belongs to the ERT1/acuK family.</text>
</comment>
<evidence type="ECO:0000256" key="4">
    <source>
        <dbReference type="ARBA" id="ARBA00022723"/>
    </source>
</evidence>
<comment type="subcellular location">
    <subcellularLocation>
        <location evidence="1">Nucleus</location>
    </subcellularLocation>
</comment>
<dbReference type="HOGENOM" id="CLU_010748_2_3_1"/>
<dbReference type="Pfam" id="PF24990">
    <property type="entry name" value="PAS_13"/>
    <property type="match status" value="1"/>
</dbReference>
<dbReference type="CDD" id="cd00067">
    <property type="entry name" value="GAL4"/>
    <property type="match status" value="1"/>
</dbReference>
<name>G0VIV9_NAUCA</name>
<dbReference type="GO" id="GO:0001227">
    <property type="term" value="F:DNA-binding transcription repressor activity, RNA polymerase II-specific"/>
    <property type="evidence" value="ECO:0007669"/>
    <property type="project" value="EnsemblFungi"/>
</dbReference>
<dbReference type="SUPFAM" id="SSF55785">
    <property type="entry name" value="PYP-like sensor domain (PAS domain)"/>
    <property type="match status" value="1"/>
</dbReference>
<dbReference type="KEGG" id="ncs:NCAS_0H01260"/>
<evidence type="ECO:0000256" key="11">
    <source>
        <dbReference type="SAM" id="MobiDB-lite"/>
    </source>
</evidence>
<dbReference type="InterPro" id="IPR056751">
    <property type="entry name" value="PAS_13"/>
</dbReference>
<dbReference type="GO" id="GO:0000977">
    <property type="term" value="F:RNA polymerase II transcription regulatory region sequence-specific DNA binding"/>
    <property type="evidence" value="ECO:0007669"/>
    <property type="project" value="TreeGrafter"/>
</dbReference>
<protein>
    <recommendedName>
        <fullName evidence="16">PAS domain-containing protein</fullName>
    </recommendedName>
</protein>
<keyword evidence="6" id="KW-0805">Transcription regulation</keyword>
<dbReference type="GeneID" id="96905115"/>
<dbReference type="PROSITE" id="PS50112">
    <property type="entry name" value="PAS"/>
    <property type="match status" value="1"/>
</dbReference>
<dbReference type="PANTHER" id="PTHR47659:SF1">
    <property type="entry name" value="TRANSCRIPTION ACTIVATOR OF GLUCONEOGENESIS ERT1"/>
    <property type="match status" value="1"/>
</dbReference>
<dbReference type="GO" id="GO:0045944">
    <property type="term" value="P:positive regulation of transcription by RNA polymerase II"/>
    <property type="evidence" value="ECO:0007669"/>
    <property type="project" value="EnsemblFungi"/>
</dbReference>
<evidence type="ECO:0000256" key="8">
    <source>
        <dbReference type="ARBA" id="ARBA00023159"/>
    </source>
</evidence>
<keyword evidence="10" id="KW-0539">Nucleus</keyword>
<keyword evidence="8" id="KW-0010">Activator</keyword>
<evidence type="ECO:0000256" key="7">
    <source>
        <dbReference type="ARBA" id="ARBA00023125"/>
    </source>
</evidence>
<dbReference type="GO" id="GO:0008270">
    <property type="term" value="F:zinc ion binding"/>
    <property type="evidence" value="ECO:0007669"/>
    <property type="project" value="InterPro"/>
</dbReference>
<dbReference type="InParanoid" id="G0VIV9"/>
<dbReference type="eggNOG" id="ENOG502R1M5">
    <property type="taxonomic scope" value="Eukaryota"/>
</dbReference>
<evidence type="ECO:0000256" key="5">
    <source>
        <dbReference type="ARBA" id="ARBA00022833"/>
    </source>
</evidence>
<dbReference type="PANTHER" id="PTHR47659">
    <property type="entry name" value="ZN(II)2CYS6 TRANSCRIPTION FACTOR (EUROFUNG)-RELATED"/>
    <property type="match status" value="1"/>
</dbReference>
<keyword evidence="9" id="KW-0804">Transcription</keyword>
<feature type="compositionally biased region" description="Low complexity" evidence="11">
    <location>
        <begin position="168"/>
        <end position="181"/>
    </location>
</feature>
<sequence length="540" mass="61671">MSMTIDETMMASNINRFEATMVGPSAKEKKSQTGKRRKINVACSNCAKSHSSCDSCRPCSRCIKKELQDSCVDKPRKKRKYLDGIPDVKLPNQLRSEEPVTVSANMTRQPSLSQEQQLFSDPQHIIHRSTFMSNAANSEYAILSNIISQDGGMINKIPVDVLYSNPNSNGNTNMGNSPNNMRRSLPQSPESESSMTARPIVYNNVSSTTRQHSANVPPQPYPSEYQNVYSLLLGPKSNQIVSSRINLFENHFPLVPVHGGGSSLSFKRLLTAKQPRGPELQYNKSINQYYLNNETLTFPEVMTRYKSTKQHTVSFALECRSDTGNTSGNNNAFTPRCNREWEHSLRYSSPMEIYTLINEPFCHTMGFRHLLLYLRNRFNQKDIVSMCRSMTEFRPIFIACSMTLTEEDMIFMEQCYQRTLLEYSKFIGQIGTPTCVWRRNGQISYINEEFEILTGWTREELLNKMTFIVEILDDDSVRDYFKTFSSVAYKDFKGCEQMKTCRLLTPLEGQVVNCGCMWTLKRDISGLPLMILGNFMPILP</sequence>
<evidence type="ECO:0000256" key="10">
    <source>
        <dbReference type="ARBA" id="ARBA00023242"/>
    </source>
</evidence>
<dbReference type="GO" id="GO:0006094">
    <property type="term" value="P:gluconeogenesis"/>
    <property type="evidence" value="ECO:0007669"/>
    <property type="project" value="UniProtKB-KW"/>
</dbReference>
<dbReference type="CDD" id="cd00130">
    <property type="entry name" value="PAS"/>
    <property type="match status" value="1"/>
</dbReference>
<organism evidence="14 15">
    <name type="scientific">Naumovozyma castellii</name>
    <name type="common">Yeast</name>
    <name type="synonym">Saccharomyces castellii</name>
    <dbReference type="NCBI Taxonomy" id="27288"/>
    <lineage>
        <taxon>Eukaryota</taxon>
        <taxon>Fungi</taxon>
        <taxon>Dikarya</taxon>
        <taxon>Ascomycota</taxon>
        <taxon>Saccharomycotina</taxon>
        <taxon>Saccharomycetes</taxon>
        <taxon>Saccharomycetales</taxon>
        <taxon>Saccharomycetaceae</taxon>
        <taxon>Naumovozyma</taxon>
    </lineage>
</organism>
<dbReference type="InterPro" id="IPR000014">
    <property type="entry name" value="PAS"/>
</dbReference>
<dbReference type="GO" id="GO:0005634">
    <property type="term" value="C:nucleus"/>
    <property type="evidence" value="ECO:0007669"/>
    <property type="project" value="UniProtKB-SubCell"/>
</dbReference>
<proteinExistence type="inferred from homology"/>
<dbReference type="EMBL" id="HE576759">
    <property type="protein sequence ID" value="CCC71436.1"/>
    <property type="molecule type" value="Genomic_DNA"/>
</dbReference>
<dbReference type="PROSITE" id="PS00463">
    <property type="entry name" value="ZN2_CY6_FUNGAL_1"/>
    <property type="match status" value="1"/>
</dbReference>
<dbReference type="SMART" id="SM00066">
    <property type="entry name" value="GAL4"/>
    <property type="match status" value="1"/>
</dbReference>
<evidence type="ECO:0000256" key="6">
    <source>
        <dbReference type="ARBA" id="ARBA00023015"/>
    </source>
</evidence>